<dbReference type="Pfam" id="PF00150">
    <property type="entry name" value="Cellulase"/>
    <property type="match status" value="1"/>
</dbReference>
<keyword evidence="1 3" id="KW-0378">Hydrolase</keyword>
<reference evidence="6 8" key="2">
    <citation type="submission" date="2016-10" db="EMBL/GenBank/DDBJ databases">
        <authorList>
            <person name="de Groot N.N."/>
        </authorList>
    </citation>
    <scope>NUCLEOTIDE SEQUENCE [LARGE SCALE GENOMIC DNA]</scope>
    <source>
        <strain evidence="6 8">DSM 25947</strain>
    </source>
</reference>
<keyword evidence="2 3" id="KW-0326">Glycosidase</keyword>
<evidence type="ECO:0000313" key="8">
    <source>
        <dbReference type="Proteomes" id="UP000181981"/>
    </source>
</evidence>
<evidence type="ECO:0000313" key="5">
    <source>
        <dbReference type="EMBL" id="AHW60616.1"/>
    </source>
</evidence>
<dbReference type="EMBL" id="FOHT01000005">
    <property type="protein sequence ID" value="SET05411.1"/>
    <property type="molecule type" value="Genomic_DNA"/>
</dbReference>
<dbReference type="PANTHER" id="PTHR31297">
    <property type="entry name" value="GLUCAN ENDO-1,6-BETA-GLUCOSIDASE B"/>
    <property type="match status" value="1"/>
</dbReference>
<dbReference type="GO" id="GO:0008422">
    <property type="term" value="F:beta-glucosidase activity"/>
    <property type="evidence" value="ECO:0007669"/>
    <property type="project" value="TreeGrafter"/>
</dbReference>
<gene>
    <name evidence="5" type="ORF">FH5T_15835</name>
    <name evidence="6" type="ORF">SAMN05444285_10585</name>
</gene>
<dbReference type="HOGENOM" id="CLU_031875_0_0_10"/>
<dbReference type="InterPro" id="IPR017853">
    <property type="entry name" value="GH"/>
</dbReference>
<dbReference type="InterPro" id="IPR001547">
    <property type="entry name" value="Glyco_hydro_5"/>
</dbReference>
<dbReference type="PANTHER" id="PTHR31297:SF13">
    <property type="entry name" value="PUTATIVE-RELATED"/>
    <property type="match status" value="1"/>
</dbReference>
<dbReference type="PROSITE" id="PS00659">
    <property type="entry name" value="GLYCOSYL_HYDROL_F5"/>
    <property type="match status" value="1"/>
</dbReference>
<accession>X5E1Z6</accession>
<dbReference type="GO" id="GO:0009986">
    <property type="term" value="C:cell surface"/>
    <property type="evidence" value="ECO:0007669"/>
    <property type="project" value="TreeGrafter"/>
</dbReference>
<organism evidence="6 8">
    <name type="scientific">Draconibacterium orientale</name>
    <dbReference type="NCBI Taxonomy" id="1168034"/>
    <lineage>
        <taxon>Bacteria</taxon>
        <taxon>Pseudomonadati</taxon>
        <taxon>Bacteroidota</taxon>
        <taxon>Bacteroidia</taxon>
        <taxon>Marinilabiliales</taxon>
        <taxon>Prolixibacteraceae</taxon>
        <taxon>Draconibacterium</taxon>
    </lineage>
</organism>
<name>X5E1Z6_9BACT</name>
<dbReference type="Gene3D" id="3.20.20.80">
    <property type="entry name" value="Glycosidases"/>
    <property type="match status" value="1"/>
</dbReference>
<dbReference type="Proteomes" id="UP000181981">
    <property type="component" value="Unassembled WGS sequence"/>
</dbReference>
<evidence type="ECO:0000256" key="1">
    <source>
        <dbReference type="ARBA" id="ARBA00022801"/>
    </source>
</evidence>
<protein>
    <submittedName>
        <fullName evidence="5 6">Glycosyl hydrolase family 5</fullName>
    </submittedName>
</protein>
<evidence type="ECO:0000313" key="6">
    <source>
        <dbReference type="EMBL" id="SET05411.1"/>
    </source>
</evidence>
<dbReference type="EMBL" id="CP007451">
    <property type="protein sequence ID" value="AHW60616.1"/>
    <property type="molecule type" value="Genomic_DNA"/>
</dbReference>
<reference evidence="5 7" key="1">
    <citation type="submission" date="2014-03" db="EMBL/GenBank/DDBJ databases">
        <title>Complete genome sequence of a deeply braunched marine Bacteroidia bacterium Draconibacterium orientale type strain FH5T.</title>
        <authorList>
            <person name="Li X."/>
            <person name="Wang X."/>
            <person name="Xie Z."/>
            <person name="Du Z."/>
            <person name="Chen G."/>
        </authorList>
    </citation>
    <scope>NUCLEOTIDE SEQUENCE [LARGE SCALE GENOMIC DNA]</scope>
    <source>
        <strain evidence="5 7">FH5</strain>
    </source>
</reference>
<dbReference type="Proteomes" id="UP000023772">
    <property type="component" value="Chromosome"/>
</dbReference>
<dbReference type="InterPro" id="IPR050386">
    <property type="entry name" value="Glycosyl_hydrolase_5"/>
</dbReference>
<evidence type="ECO:0000313" key="7">
    <source>
        <dbReference type="Proteomes" id="UP000023772"/>
    </source>
</evidence>
<dbReference type="SUPFAM" id="SSF51445">
    <property type="entry name" value="(Trans)glycosidases"/>
    <property type="match status" value="1"/>
</dbReference>
<proteinExistence type="inferred from homology"/>
<dbReference type="InterPro" id="IPR018087">
    <property type="entry name" value="Glyco_hydro_5_CS"/>
</dbReference>
<dbReference type="eggNOG" id="COG2730">
    <property type="taxonomic scope" value="Bacteria"/>
</dbReference>
<comment type="similarity">
    <text evidence="3">Belongs to the glycosyl hydrolase 5 (cellulase A) family.</text>
</comment>
<dbReference type="GO" id="GO:0005576">
    <property type="term" value="C:extracellular region"/>
    <property type="evidence" value="ECO:0007669"/>
    <property type="project" value="TreeGrafter"/>
</dbReference>
<sequence length="439" mass="50660">MVVYGMNVDYLTFDFTLNQHKMKTYFLFIFCYVLLASCQPKQEQSFGQTSTSSDSFIKVDGPNLITPDGEKFLIRGTNLGNWLNPEGYMFRFRNTNSASRINQAFCEMVGPDFIAGFWKQFKDNYVTIDDIMFLKSVGVNSLRLPFHYKLFTDEDYMGLTADQDGFERVDQLINWCKEAGIYLILDMHDAPGGQTGDNIDDSYGYPWLLESEISQQLFIDIWVKIADRYKDEPIILGYDLLNEPIAPYFENLDELNSKLEPLYKKAVAAIRQVDNNHVILLGAAQWNSNFKVFSNADFDDNLMYTCHRYGGEPTAEAIKSYIDFRDKVNRPMYMGETGHNTDEWMAAFRTMMEENNIGWHFWPYKKMDGSSCVSIPAPENWDLVVDFVEADRSSYKAIREARPDQEVAKKVLSDFLENCKFSNNEINHNYLNALGLGTK</sequence>
<dbReference type="AlphaFoldDB" id="X5E1Z6"/>
<feature type="domain" description="Glycoside hydrolase family 5" evidence="4">
    <location>
        <begin position="124"/>
        <end position="365"/>
    </location>
</feature>
<keyword evidence="7" id="KW-1185">Reference proteome</keyword>
<evidence type="ECO:0000259" key="4">
    <source>
        <dbReference type="Pfam" id="PF00150"/>
    </source>
</evidence>
<evidence type="ECO:0000256" key="2">
    <source>
        <dbReference type="ARBA" id="ARBA00023295"/>
    </source>
</evidence>
<dbReference type="STRING" id="1168034.FH5T_15835"/>
<dbReference type="GO" id="GO:0009251">
    <property type="term" value="P:glucan catabolic process"/>
    <property type="evidence" value="ECO:0007669"/>
    <property type="project" value="TreeGrafter"/>
</dbReference>
<dbReference type="KEGG" id="dori:FH5T_15835"/>
<evidence type="ECO:0000256" key="3">
    <source>
        <dbReference type="RuleBase" id="RU361153"/>
    </source>
</evidence>